<sequence length="280" mass="30677">MMLRMMGSLARERGTGWDACGNCKKHLVTYHSANVGAPTPPDDHNATSTDVGDASAAAECNDCLPASLTTLRRCGGCKLKWYCSKDCQRANWREHKVYCKELSALSPQADLQFGRGFALMDWCYEHARDIAIAATSAVRFMEPPADEHQVLLLYVAVLPLPDKAAKCGARFLHKVDDARAVPFSSMEMFLSDMATSHNAFATTPKLRDAYITKHVNELAQVPGAVTVSALAIDIDGSFPDCVYAIRQPVAKDSALQKEWLAGLVEAVNPKLHDYVAFLKI</sequence>
<reference evidence="1" key="2">
    <citation type="journal article" date="2022" name="New Phytol.">
        <title>Evolutionary transition to the ectomycorrhizal habit in the genomes of a hyperdiverse lineage of mushroom-forming fungi.</title>
        <authorList>
            <person name="Looney B."/>
            <person name="Miyauchi S."/>
            <person name="Morin E."/>
            <person name="Drula E."/>
            <person name="Courty P.E."/>
            <person name="Kohler A."/>
            <person name="Kuo A."/>
            <person name="LaButti K."/>
            <person name="Pangilinan J."/>
            <person name="Lipzen A."/>
            <person name="Riley R."/>
            <person name="Andreopoulos W."/>
            <person name="He G."/>
            <person name="Johnson J."/>
            <person name="Nolan M."/>
            <person name="Tritt A."/>
            <person name="Barry K.W."/>
            <person name="Grigoriev I.V."/>
            <person name="Nagy L.G."/>
            <person name="Hibbett D."/>
            <person name="Henrissat B."/>
            <person name="Matheny P.B."/>
            <person name="Labbe J."/>
            <person name="Martin F.M."/>
        </authorList>
    </citation>
    <scope>NUCLEOTIDE SEQUENCE</scope>
    <source>
        <strain evidence="1">HHB10654</strain>
    </source>
</reference>
<evidence type="ECO:0000313" key="2">
    <source>
        <dbReference type="Proteomes" id="UP000814140"/>
    </source>
</evidence>
<organism evidence="1 2">
    <name type="scientific">Artomyces pyxidatus</name>
    <dbReference type="NCBI Taxonomy" id="48021"/>
    <lineage>
        <taxon>Eukaryota</taxon>
        <taxon>Fungi</taxon>
        <taxon>Dikarya</taxon>
        <taxon>Basidiomycota</taxon>
        <taxon>Agaricomycotina</taxon>
        <taxon>Agaricomycetes</taxon>
        <taxon>Russulales</taxon>
        <taxon>Auriscalpiaceae</taxon>
        <taxon>Artomyces</taxon>
    </lineage>
</organism>
<comment type="caution">
    <text evidence="1">The sequence shown here is derived from an EMBL/GenBank/DDBJ whole genome shotgun (WGS) entry which is preliminary data.</text>
</comment>
<reference evidence="1" key="1">
    <citation type="submission" date="2021-03" db="EMBL/GenBank/DDBJ databases">
        <authorList>
            <consortium name="DOE Joint Genome Institute"/>
            <person name="Ahrendt S."/>
            <person name="Looney B.P."/>
            <person name="Miyauchi S."/>
            <person name="Morin E."/>
            <person name="Drula E."/>
            <person name="Courty P.E."/>
            <person name="Chicoki N."/>
            <person name="Fauchery L."/>
            <person name="Kohler A."/>
            <person name="Kuo A."/>
            <person name="Labutti K."/>
            <person name="Pangilinan J."/>
            <person name="Lipzen A."/>
            <person name="Riley R."/>
            <person name="Andreopoulos W."/>
            <person name="He G."/>
            <person name="Johnson J."/>
            <person name="Barry K.W."/>
            <person name="Grigoriev I.V."/>
            <person name="Nagy L."/>
            <person name="Hibbett D."/>
            <person name="Henrissat B."/>
            <person name="Matheny P.B."/>
            <person name="Labbe J."/>
            <person name="Martin F."/>
        </authorList>
    </citation>
    <scope>NUCLEOTIDE SEQUENCE</scope>
    <source>
        <strain evidence="1">HHB10654</strain>
    </source>
</reference>
<proteinExistence type="predicted"/>
<name>A0ACB8SGY3_9AGAM</name>
<dbReference type="EMBL" id="MU277297">
    <property type="protein sequence ID" value="KAI0055315.1"/>
    <property type="molecule type" value="Genomic_DNA"/>
</dbReference>
<protein>
    <submittedName>
        <fullName evidence="1">Uncharacterized protein</fullName>
    </submittedName>
</protein>
<dbReference type="Proteomes" id="UP000814140">
    <property type="component" value="Unassembled WGS sequence"/>
</dbReference>
<gene>
    <name evidence="1" type="ORF">BV25DRAFT_226177</name>
</gene>
<evidence type="ECO:0000313" key="1">
    <source>
        <dbReference type="EMBL" id="KAI0055315.1"/>
    </source>
</evidence>
<accession>A0ACB8SGY3</accession>
<keyword evidence="2" id="KW-1185">Reference proteome</keyword>